<sequence length="243" mass="27955">MNIFECEKFLNSILEPWNFNDFCHNGIQIEGKEEVKKIACGVSFNEDFIDKAIDYNADMLLVHHGIFGKNFFNLSGFMKKRVEKVIKNDLTLIGYHLPLDAHSGYGNNISILNSLKLKNAKRFEVGFLGEYDSKMDFEEFLNKVEILFEGQKLLVYKNNPHVKNVAIVSGEGSDFLNKLDDDIDTFITGDVKEYTRNIAKERCINFINAGHYATETFGVKNLSKLLSDKFDVEFKFLDIYNEI</sequence>
<dbReference type="PANTHER" id="PTHR13799">
    <property type="entry name" value="NGG1 INTERACTING FACTOR 3"/>
    <property type="match status" value="1"/>
</dbReference>
<feature type="binding site" evidence="3">
    <location>
        <position position="64"/>
    </location>
    <ligand>
        <name>a divalent metal cation</name>
        <dbReference type="ChEBI" id="CHEBI:60240"/>
        <label>2</label>
    </ligand>
</feature>
<dbReference type="AlphaFoldDB" id="A0AA45C782"/>
<dbReference type="EMBL" id="QGGI01000006">
    <property type="protein sequence ID" value="PWJ95253.1"/>
    <property type="molecule type" value="Genomic_DNA"/>
</dbReference>
<protein>
    <submittedName>
        <fullName evidence="4">Dinuclear metal center YbgI/SA1388 family protein</fullName>
    </submittedName>
</protein>
<dbReference type="Gene3D" id="3.40.1390.30">
    <property type="entry name" value="NIF3 (NGG1p interacting factor 3)-like"/>
    <property type="match status" value="2"/>
</dbReference>
<gene>
    <name evidence="4" type="ORF">C7380_10661</name>
</gene>
<evidence type="ECO:0000256" key="1">
    <source>
        <dbReference type="ARBA" id="ARBA00006964"/>
    </source>
</evidence>
<comment type="similarity">
    <text evidence="1">Belongs to the GTP cyclohydrolase I type 2/NIF3 family.</text>
</comment>
<feature type="binding site" evidence="3">
    <location>
        <position position="100"/>
    </location>
    <ligand>
        <name>a divalent metal cation</name>
        <dbReference type="ChEBI" id="CHEBI:60240"/>
        <label>1</label>
    </ligand>
</feature>
<evidence type="ECO:0000256" key="3">
    <source>
        <dbReference type="PIRSR" id="PIRSR602678-1"/>
    </source>
</evidence>
<feature type="binding site" evidence="3">
    <location>
        <position position="211"/>
    </location>
    <ligand>
        <name>a divalent metal cation</name>
        <dbReference type="ChEBI" id="CHEBI:60240"/>
        <label>1</label>
    </ligand>
</feature>
<comment type="caution">
    <text evidence="4">The sequence shown here is derived from an EMBL/GenBank/DDBJ whole genome shotgun (WGS) entry which is preliminary data.</text>
</comment>
<reference evidence="4 5" key="1">
    <citation type="submission" date="2018-05" db="EMBL/GenBank/DDBJ databases">
        <title>Genomic Encyclopedia of Type Strains, Phase IV (KMG-IV): sequencing the most valuable type-strain genomes for metagenomic binning, comparative biology and taxonomic classification.</title>
        <authorList>
            <person name="Goeker M."/>
        </authorList>
    </citation>
    <scope>NUCLEOTIDE SEQUENCE [LARGE SCALE GENOMIC DNA]</scope>
    <source>
        <strain evidence="4 5">DSM 24906</strain>
    </source>
</reference>
<accession>A0AA45C782</accession>
<dbReference type="NCBIfam" id="TIGR00486">
    <property type="entry name" value="YbgI_SA1388"/>
    <property type="match status" value="1"/>
</dbReference>
<feature type="binding site" evidence="3">
    <location>
        <position position="63"/>
    </location>
    <ligand>
        <name>a divalent metal cation</name>
        <dbReference type="ChEBI" id="CHEBI:60240"/>
        <label>1</label>
    </ligand>
</feature>
<dbReference type="RefSeq" id="WP_109604504.1">
    <property type="nucleotide sequence ID" value="NZ_JAMHJO010000006.1"/>
</dbReference>
<dbReference type="InterPro" id="IPR002678">
    <property type="entry name" value="DUF34/NIF3"/>
</dbReference>
<feature type="binding site" evidence="3">
    <location>
        <position position="215"/>
    </location>
    <ligand>
        <name>a divalent metal cation</name>
        <dbReference type="ChEBI" id="CHEBI:60240"/>
        <label>2</label>
    </ligand>
</feature>
<organism evidence="4 5">
    <name type="scientific">Oceanotoga teriensis</name>
    <dbReference type="NCBI Taxonomy" id="515440"/>
    <lineage>
        <taxon>Bacteria</taxon>
        <taxon>Thermotogati</taxon>
        <taxon>Thermotogota</taxon>
        <taxon>Thermotogae</taxon>
        <taxon>Petrotogales</taxon>
        <taxon>Petrotogaceae</taxon>
        <taxon>Oceanotoga</taxon>
    </lineage>
</organism>
<dbReference type="GO" id="GO:0046872">
    <property type="term" value="F:metal ion binding"/>
    <property type="evidence" value="ECO:0007669"/>
    <property type="project" value="UniProtKB-KW"/>
</dbReference>
<keyword evidence="5" id="KW-1185">Reference proteome</keyword>
<evidence type="ECO:0000313" key="5">
    <source>
        <dbReference type="Proteomes" id="UP000245921"/>
    </source>
</evidence>
<dbReference type="Proteomes" id="UP000245921">
    <property type="component" value="Unassembled WGS sequence"/>
</dbReference>
<keyword evidence="2 3" id="KW-0479">Metal-binding</keyword>
<dbReference type="GO" id="GO:0005737">
    <property type="term" value="C:cytoplasm"/>
    <property type="evidence" value="ECO:0007669"/>
    <property type="project" value="TreeGrafter"/>
</dbReference>
<dbReference type="InterPro" id="IPR036069">
    <property type="entry name" value="DUF34/NIF3_sf"/>
</dbReference>
<name>A0AA45C782_9BACT</name>
<proteinExistence type="inferred from homology"/>
<evidence type="ECO:0000256" key="2">
    <source>
        <dbReference type="ARBA" id="ARBA00022723"/>
    </source>
</evidence>
<dbReference type="SUPFAM" id="SSF102705">
    <property type="entry name" value="NIF3 (NGG1p interacting factor 3)-like"/>
    <property type="match status" value="1"/>
</dbReference>
<dbReference type="PANTHER" id="PTHR13799:SF14">
    <property type="entry name" value="GTP CYCLOHYDROLASE 1 TYPE 2 HOMOLOG"/>
    <property type="match status" value="1"/>
</dbReference>
<dbReference type="Pfam" id="PF01784">
    <property type="entry name" value="DUF34_NIF3"/>
    <property type="match status" value="1"/>
</dbReference>
<evidence type="ECO:0000313" key="4">
    <source>
        <dbReference type="EMBL" id="PWJ95253.1"/>
    </source>
</evidence>